<dbReference type="EMBL" id="JBIBEG010000003">
    <property type="protein sequence ID" value="MFF5897425.1"/>
    <property type="molecule type" value="Genomic_DNA"/>
</dbReference>
<name>A0ABW6X5R8_9ACTN</name>
<reference evidence="1 2" key="1">
    <citation type="submission" date="2024-10" db="EMBL/GenBank/DDBJ databases">
        <title>The Natural Products Discovery Center: Release of the First 8490 Sequenced Strains for Exploring Actinobacteria Biosynthetic Diversity.</title>
        <authorList>
            <person name="Kalkreuter E."/>
            <person name="Kautsar S.A."/>
            <person name="Yang D."/>
            <person name="Bader C.D."/>
            <person name="Teijaro C.N."/>
            <person name="Fluegel L."/>
            <person name="Davis C.M."/>
            <person name="Simpson J.R."/>
            <person name="Lauterbach L."/>
            <person name="Steele A.D."/>
            <person name="Gui C."/>
            <person name="Meng S."/>
            <person name="Li G."/>
            <person name="Viehrig K."/>
            <person name="Ye F."/>
            <person name="Su P."/>
            <person name="Kiefer A.F."/>
            <person name="Nichols A."/>
            <person name="Cepeda A.J."/>
            <person name="Yan W."/>
            <person name="Fan B."/>
            <person name="Jiang Y."/>
            <person name="Adhikari A."/>
            <person name="Zheng C.-J."/>
            <person name="Schuster L."/>
            <person name="Cowan T.M."/>
            <person name="Smanski M.J."/>
            <person name="Chevrette M.G."/>
            <person name="De Carvalho L.P.S."/>
            <person name="Shen B."/>
        </authorList>
    </citation>
    <scope>NUCLEOTIDE SEQUENCE [LARGE SCALE GENOMIC DNA]</scope>
    <source>
        <strain evidence="1 2">NPDC012540</strain>
    </source>
</reference>
<comment type="caution">
    <text evidence="1">The sequence shown here is derived from an EMBL/GenBank/DDBJ whole genome shotgun (WGS) entry which is preliminary data.</text>
</comment>
<accession>A0ABW6X5R8</accession>
<dbReference type="Proteomes" id="UP001602322">
    <property type="component" value="Unassembled WGS sequence"/>
</dbReference>
<dbReference type="RefSeq" id="WP_387902483.1">
    <property type="nucleotide sequence ID" value="NZ_JBIBEG010000003.1"/>
</dbReference>
<evidence type="ECO:0000313" key="2">
    <source>
        <dbReference type="Proteomes" id="UP001602322"/>
    </source>
</evidence>
<evidence type="ECO:0000313" key="1">
    <source>
        <dbReference type="EMBL" id="MFF5897425.1"/>
    </source>
</evidence>
<proteinExistence type="predicted"/>
<organism evidence="1 2">
    <name type="scientific">Streptomyces argenteolus</name>
    <dbReference type="NCBI Taxonomy" id="67274"/>
    <lineage>
        <taxon>Bacteria</taxon>
        <taxon>Bacillati</taxon>
        <taxon>Actinomycetota</taxon>
        <taxon>Actinomycetes</taxon>
        <taxon>Kitasatosporales</taxon>
        <taxon>Streptomycetaceae</taxon>
        <taxon>Streptomyces</taxon>
    </lineage>
</organism>
<keyword evidence="2" id="KW-1185">Reference proteome</keyword>
<sequence length="103" mass="10780">MGASWSDLPGSLLAGDLGALAATWEGRPPRLLRPRVEAEAMRVVSVSTVEHIGYDPAEQRLEAAVRDEAGTRAGLRVSYRPVCPGALDALAEALKKSAASPAT</sequence>
<gene>
    <name evidence="1" type="ORF">ACFY8O_16020</name>
</gene>
<protein>
    <submittedName>
        <fullName evidence="1">Uncharacterized protein</fullName>
    </submittedName>
</protein>